<evidence type="ECO:0000256" key="1">
    <source>
        <dbReference type="SAM" id="Phobius"/>
    </source>
</evidence>
<dbReference type="Proteomes" id="UP000632535">
    <property type="component" value="Unassembled WGS sequence"/>
</dbReference>
<feature type="transmembrane region" description="Helical" evidence="1">
    <location>
        <begin position="152"/>
        <end position="173"/>
    </location>
</feature>
<reference evidence="3" key="1">
    <citation type="journal article" date="2019" name="Int. J. Syst. Evol. Microbiol.">
        <title>The Global Catalogue of Microorganisms (GCM) 10K type strain sequencing project: providing services to taxonomists for standard genome sequencing and annotation.</title>
        <authorList>
            <consortium name="The Broad Institute Genomics Platform"/>
            <consortium name="The Broad Institute Genome Sequencing Center for Infectious Disease"/>
            <person name="Wu L."/>
            <person name="Ma J."/>
        </authorList>
    </citation>
    <scope>NUCLEOTIDE SEQUENCE [LARGE SCALE GENOMIC DNA]</scope>
    <source>
        <strain evidence="3">CCM 8653</strain>
    </source>
</reference>
<dbReference type="InterPro" id="IPR045382">
    <property type="entry name" value="DUF6529"/>
</dbReference>
<name>A0ABQ2B924_9MICO</name>
<evidence type="ECO:0000313" key="3">
    <source>
        <dbReference type="Proteomes" id="UP000632535"/>
    </source>
</evidence>
<proteinExistence type="predicted"/>
<sequence length="211" mass="21693">MRAVLVVARAAVCPVAGAGSHGHCAPMGEPPSRTRASWRWALAAATVAGVAVAGALGAYADAHPGDDATLLTLWFPTMLEMKSWLATGAAALLVVQLVSALAMYGRLPGAPAAPGWVGLLHRWSGVAAFGLTLPVAFACVWSIGFEDEPARVLVHSVAGCLFYGAFTVKMLALRVRGLPPAVLPLLGGLVVALLALVWSTSALWYLTGGVS</sequence>
<feature type="transmembrane region" description="Helical" evidence="1">
    <location>
        <begin position="38"/>
        <end position="62"/>
    </location>
</feature>
<evidence type="ECO:0000313" key="2">
    <source>
        <dbReference type="EMBL" id="GGI08107.1"/>
    </source>
</evidence>
<organism evidence="2 3">
    <name type="scientific">Isoptericola cucumis</name>
    <dbReference type="NCBI Taxonomy" id="1776856"/>
    <lineage>
        <taxon>Bacteria</taxon>
        <taxon>Bacillati</taxon>
        <taxon>Actinomycetota</taxon>
        <taxon>Actinomycetes</taxon>
        <taxon>Micrococcales</taxon>
        <taxon>Promicromonosporaceae</taxon>
        <taxon>Isoptericola</taxon>
    </lineage>
</organism>
<feature type="transmembrane region" description="Helical" evidence="1">
    <location>
        <begin position="185"/>
        <end position="206"/>
    </location>
</feature>
<feature type="transmembrane region" description="Helical" evidence="1">
    <location>
        <begin position="83"/>
        <end position="105"/>
    </location>
</feature>
<accession>A0ABQ2B924</accession>
<keyword evidence="1" id="KW-1133">Transmembrane helix</keyword>
<keyword evidence="1" id="KW-0472">Membrane</keyword>
<feature type="transmembrane region" description="Helical" evidence="1">
    <location>
        <begin position="125"/>
        <end position="145"/>
    </location>
</feature>
<dbReference type="EMBL" id="BMDG01000006">
    <property type="protein sequence ID" value="GGI08107.1"/>
    <property type="molecule type" value="Genomic_DNA"/>
</dbReference>
<comment type="caution">
    <text evidence="2">The sequence shown here is derived from an EMBL/GenBank/DDBJ whole genome shotgun (WGS) entry which is preliminary data.</text>
</comment>
<keyword evidence="3" id="KW-1185">Reference proteome</keyword>
<protein>
    <submittedName>
        <fullName evidence="2">Uncharacterized protein</fullName>
    </submittedName>
</protein>
<dbReference type="Pfam" id="PF20139">
    <property type="entry name" value="DUF6529"/>
    <property type="match status" value="1"/>
</dbReference>
<keyword evidence="1" id="KW-0812">Transmembrane</keyword>
<gene>
    <name evidence="2" type="ORF">GCM10007368_19500</name>
</gene>